<protein>
    <submittedName>
        <fullName evidence="2">Uncharacterized protein</fullName>
    </submittedName>
</protein>
<dbReference type="EMBL" id="JACAGB010000035">
    <property type="protein sequence ID" value="KAF6294152.1"/>
    <property type="molecule type" value="Genomic_DNA"/>
</dbReference>
<reference evidence="2 3" key="1">
    <citation type="journal article" date="2020" name="Nature">
        <title>Six reference-quality genomes reveal evolution of bat adaptations.</title>
        <authorList>
            <person name="Jebb D."/>
            <person name="Huang Z."/>
            <person name="Pippel M."/>
            <person name="Hughes G.M."/>
            <person name="Lavrichenko K."/>
            <person name="Devanna P."/>
            <person name="Winkler S."/>
            <person name="Jermiin L.S."/>
            <person name="Skirmuntt E.C."/>
            <person name="Katzourakis A."/>
            <person name="Burkitt-Gray L."/>
            <person name="Ray D.A."/>
            <person name="Sullivan K.A.M."/>
            <person name="Roscito J.G."/>
            <person name="Kirilenko B.M."/>
            <person name="Davalos L.M."/>
            <person name="Corthals A.P."/>
            <person name="Power M.L."/>
            <person name="Jones G."/>
            <person name="Ransome R.D."/>
            <person name="Dechmann D.K.N."/>
            <person name="Locatelli A.G."/>
            <person name="Puechmaille S.J."/>
            <person name="Fedrigo O."/>
            <person name="Jarvis E.D."/>
            <person name="Hiller M."/>
            <person name="Vernes S.C."/>
            <person name="Myers E.W."/>
            <person name="Teeling E.C."/>
        </authorList>
    </citation>
    <scope>NUCLEOTIDE SEQUENCE [LARGE SCALE GENOMIC DNA]</scope>
    <source>
        <strain evidence="2">MPipKuh1</strain>
        <tissue evidence="2">Flight muscle</tissue>
    </source>
</reference>
<proteinExistence type="predicted"/>
<dbReference type="Proteomes" id="UP000558488">
    <property type="component" value="Unassembled WGS sequence"/>
</dbReference>
<evidence type="ECO:0000313" key="2">
    <source>
        <dbReference type="EMBL" id="KAF6294152.1"/>
    </source>
</evidence>
<evidence type="ECO:0000313" key="3">
    <source>
        <dbReference type="Proteomes" id="UP000558488"/>
    </source>
</evidence>
<accession>A0A7J7T0C1</accession>
<gene>
    <name evidence="2" type="ORF">mPipKuh1_009750</name>
</gene>
<comment type="caution">
    <text evidence="2">The sequence shown here is derived from an EMBL/GenBank/DDBJ whole genome shotgun (WGS) entry which is preliminary data.</text>
</comment>
<dbReference type="AlphaFoldDB" id="A0A7J7T0C1"/>
<sequence length="138" mass="16057">MHIKRKLIRRWLMWGDWVRWVYMPWSQLPMVPPWLASPGAAPQLLGYLWSLQLGSKPDSGMTVPQQQHNPQPKVESLSPVRLPPLWFQDTSLRTTAAKPLHFGNSCIEHLPSRWLVCIAPTVWWDGHLAIYIYILLLN</sequence>
<keyword evidence="1" id="KW-1133">Transmembrane helix</keyword>
<keyword evidence="3" id="KW-1185">Reference proteome</keyword>
<keyword evidence="1" id="KW-0812">Transmembrane</keyword>
<name>A0A7J7T0C1_PIPKU</name>
<evidence type="ECO:0000256" key="1">
    <source>
        <dbReference type="SAM" id="Phobius"/>
    </source>
</evidence>
<keyword evidence="1" id="KW-0472">Membrane</keyword>
<feature type="transmembrane region" description="Helical" evidence="1">
    <location>
        <begin position="114"/>
        <end position="136"/>
    </location>
</feature>
<organism evidence="2 3">
    <name type="scientific">Pipistrellus kuhlii</name>
    <name type="common">Kuhl's pipistrelle</name>
    <dbReference type="NCBI Taxonomy" id="59472"/>
    <lineage>
        <taxon>Eukaryota</taxon>
        <taxon>Metazoa</taxon>
        <taxon>Chordata</taxon>
        <taxon>Craniata</taxon>
        <taxon>Vertebrata</taxon>
        <taxon>Euteleostomi</taxon>
        <taxon>Mammalia</taxon>
        <taxon>Eutheria</taxon>
        <taxon>Laurasiatheria</taxon>
        <taxon>Chiroptera</taxon>
        <taxon>Yangochiroptera</taxon>
        <taxon>Vespertilionidae</taxon>
        <taxon>Pipistrellus</taxon>
    </lineage>
</organism>